<keyword evidence="3" id="KW-1185">Reference proteome</keyword>
<dbReference type="AlphaFoldDB" id="A0AAV8Y965"/>
<evidence type="ECO:0000259" key="1">
    <source>
        <dbReference type="Pfam" id="PF18293"/>
    </source>
</evidence>
<organism evidence="2 3">
    <name type="scientific">Aromia moschata</name>
    <dbReference type="NCBI Taxonomy" id="1265417"/>
    <lineage>
        <taxon>Eukaryota</taxon>
        <taxon>Metazoa</taxon>
        <taxon>Ecdysozoa</taxon>
        <taxon>Arthropoda</taxon>
        <taxon>Hexapoda</taxon>
        <taxon>Insecta</taxon>
        <taxon>Pterygota</taxon>
        <taxon>Neoptera</taxon>
        <taxon>Endopterygota</taxon>
        <taxon>Coleoptera</taxon>
        <taxon>Polyphaga</taxon>
        <taxon>Cucujiformia</taxon>
        <taxon>Chrysomeloidea</taxon>
        <taxon>Cerambycidae</taxon>
        <taxon>Cerambycinae</taxon>
        <taxon>Callichromatini</taxon>
        <taxon>Aromia</taxon>
    </lineage>
</organism>
<sequence>MRLGIRPHLPTKFKLPPEHLLAAVDGKPKEVFGGTYSQIKEVLGKIHESGYFDQSQVYEGYVEADIVIEQEPVPVEPVLNHEVVSSQEQPPPLPHTMPLIETLTIEARPAVHPQQPPLEQQPPSSHHSHLNRYISSKYLRSPSLSLNRNLNPLGR</sequence>
<evidence type="ECO:0000313" key="3">
    <source>
        <dbReference type="Proteomes" id="UP001162162"/>
    </source>
</evidence>
<reference evidence="2" key="1">
    <citation type="journal article" date="2023" name="Insect Mol. Biol.">
        <title>Genome sequencing provides insights into the evolution of gene families encoding plant cell wall-degrading enzymes in longhorned beetles.</title>
        <authorList>
            <person name="Shin N.R."/>
            <person name="Okamura Y."/>
            <person name="Kirsch R."/>
            <person name="Pauchet Y."/>
        </authorList>
    </citation>
    <scope>NUCLEOTIDE SEQUENCE</scope>
    <source>
        <strain evidence="2">AMC_N1</strain>
    </source>
</reference>
<dbReference type="Pfam" id="PF18293">
    <property type="entry name" value="Caprin-1_dimer"/>
    <property type="match status" value="1"/>
</dbReference>
<comment type="caution">
    <text evidence="2">The sequence shown here is derived from an EMBL/GenBank/DDBJ whole genome shotgun (WGS) entry which is preliminary data.</text>
</comment>
<gene>
    <name evidence="2" type="ORF">NQ318_004996</name>
</gene>
<dbReference type="EMBL" id="JAPWTK010000159">
    <property type="protein sequence ID" value="KAJ8947519.1"/>
    <property type="molecule type" value="Genomic_DNA"/>
</dbReference>
<protein>
    <recommendedName>
        <fullName evidence="1">Caprin-1 dimerization domain-containing protein</fullName>
    </recommendedName>
</protein>
<proteinExistence type="predicted"/>
<dbReference type="InterPro" id="IPR041637">
    <property type="entry name" value="Caprin-1_dimer"/>
</dbReference>
<dbReference type="Proteomes" id="UP001162162">
    <property type="component" value="Unassembled WGS sequence"/>
</dbReference>
<accession>A0AAV8Y965</accession>
<name>A0AAV8Y965_9CUCU</name>
<evidence type="ECO:0000313" key="2">
    <source>
        <dbReference type="EMBL" id="KAJ8947519.1"/>
    </source>
</evidence>
<feature type="domain" description="Caprin-1 dimerization" evidence="1">
    <location>
        <begin position="18"/>
        <end position="53"/>
    </location>
</feature>